<gene>
    <name evidence="1" type="ORF">ISREJYDI_CDS0010</name>
</gene>
<organism evidence="1 2">
    <name type="scientific">Pseudomonas phage UNO-G1W1</name>
    <dbReference type="NCBI Taxonomy" id="3136609"/>
    <lineage>
        <taxon>Viruses</taxon>
        <taxon>Duplodnaviria</taxon>
        <taxon>Heunggongvirae</taxon>
        <taxon>Uroviricota</taxon>
        <taxon>Caudoviricetes</taxon>
        <taxon>Vandenendeviridae</taxon>
        <taxon>Gorskivirinae</taxon>
        <taxon>Omahavirus</taxon>
        <taxon>Omahavirus UNOG1W1</taxon>
    </lineage>
</organism>
<dbReference type="EMBL" id="PP551948">
    <property type="protein sequence ID" value="WYN04976.1"/>
    <property type="molecule type" value="Genomic_DNA"/>
</dbReference>
<dbReference type="Proteomes" id="UP001447006">
    <property type="component" value="Segment"/>
</dbReference>
<reference evidence="1 2" key="1">
    <citation type="submission" date="2024-03" db="EMBL/GenBank/DDBJ databases">
        <title>Complete Genome Sequence of a Pseudomonas fluorescens Bacteriophage UNO-G1W1 isolated from freshwater ice in Nebraska.</title>
        <authorList>
            <person name="Neville A.J."/>
            <person name="Schulze T.T."/>
            <person name="Davis P.H."/>
        </authorList>
    </citation>
    <scope>NUCLEOTIDE SEQUENCE [LARGE SCALE GENOMIC DNA]</scope>
</reference>
<sequence length="133" mass="15391">MAKVYRVVGRTGRGMYAGDLYYTACYSKAHDNLHPLAATEHRQPNPYHDAALRDKWRELDDTEEYFFGFATLAQLKRWICKQAWRQAMHDNGGTIEVYDVPAEYTIRGDCQIVFKMVEARKVSNLRLDTLKAA</sequence>
<evidence type="ECO:0000313" key="1">
    <source>
        <dbReference type="EMBL" id="WYN04976.1"/>
    </source>
</evidence>
<proteinExistence type="predicted"/>
<name>A0AAX4MW40_9CAUD</name>
<evidence type="ECO:0000313" key="2">
    <source>
        <dbReference type="Proteomes" id="UP001447006"/>
    </source>
</evidence>
<accession>A0AAX4MW40</accession>
<protein>
    <submittedName>
        <fullName evidence="1">Uncharacterized protein</fullName>
    </submittedName>
</protein>
<keyword evidence="2" id="KW-1185">Reference proteome</keyword>